<comment type="caution">
    <text evidence="6">The sequence shown here is derived from an EMBL/GenBank/DDBJ whole genome shotgun (WGS) entry which is preliminary data.</text>
</comment>
<gene>
    <name evidence="6" type="ORF">IDJ76_17560</name>
</gene>
<sequence length="115" mass="12711">MAFNELAKFVARTVRYPNAARAKYTTGRVIVGFMFSPTGRITNVTIISSVADGCDEAVTNALLSFRDEKHNLKTGDYKLCVDFDLAGKAFNEPLPAELKKDPTFLNQIVISGYSR</sequence>
<dbReference type="GO" id="GO:0055085">
    <property type="term" value="P:transmembrane transport"/>
    <property type="evidence" value="ECO:0007669"/>
    <property type="project" value="InterPro"/>
</dbReference>
<protein>
    <submittedName>
        <fullName evidence="6">TonB family protein</fullName>
    </submittedName>
</protein>
<dbReference type="AlphaFoldDB" id="A0A926S3G8"/>
<accession>A0A926S3G8</accession>
<dbReference type="RefSeq" id="WP_191165020.1">
    <property type="nucleotide sequence ID" value="NZ_JACWMX010000008.1"/>
</dbReference>
<dbReference type="InterPro" id="IPR037682">
    <property type="entry name" value="TonB_C"/>
</dbReference>
<dbReference type="NCBIfam" id="TIGR01352">
    <property type="entry name" value="tonB_Cterm"/>
    <property type="match status" value="1"/>
</dbReference>
<feature type="domain" description="TonB C-terminal" evidence="5">
    <location>
        <begin position="1"/>
        <end position="92"/>
    </location>
</feature>
<dbReference type="EMBL" id="JACWMX010000008">
    <property type="protein sequence ID" value="MBD1394917.1"/>
    <property type="molecule type" value="Genomic_DNA"/>
</dbReference>
<dbReference type="PROSITE" id="PS52015">
    <property type="entry name" value="TONB_CTD"/>
    <property type="match status" value="1"/>
</dbReference>
<dbReference type="Gene3D" id="3.30.1150.10">
    <property type="match status" value="1"/>
</dbReference>
<evidence type="ECO:0000313" key="7">
    <source>
        <dbReference type="Proteomes" id="UP000619078"/>
    </source>
</evidence>
<name>A0A926S3G8_9SPHI</name>
<keyword evidence="2" id="KW-0812">Transmembrane</keyword>
<dbReference type="SUPFAM" id="SSF74653">
    <property type="entry name" value="TolA/TonB C-terminal domain"/>
    <property type="match status" value="1"/>
</dbReference>
<evidence type="ECO:0000256" key="1">
    <source>
        <dbReference type="ARBA" id="ARBA00004167"/>
    </source>
</evidence>
<dbReference type="GO" id="GO:0016020">
    <property type="term" value="C:membrane"/>
    <property type="evidence" value="ECO:0007669"/>
    <property type="project" value="UniProtKB-SubCell"/>
</dbReference>
<evidence type="ECO:0000256" key="4">
    <source>
        <dbReference type="ARBA" id="ARBA00023136"/>
    </source>
</evidence>
<dbReference type="Pfam" id="PF03544">
    <property type="entry name" value="TonB_C"/>
    <property type="match status" value="1"/>
</dbReference>
<keyword evidence="7" id="KW-1185">Reference proteome</keyword>
<dbReference type="Proteomes" id="UP000619078">
    <property type="component" value="Unassembled WGS sequence"/>
</dbReference>
<keyword evidence="3" id="KW-1133">Transmembrane helix</keyword>
<comment type="subcellular location">
    <subcellularLocation>
        <location evidence="1">Membrane</location>
        <topology evidence="1">Single-pass membrane protein</topology>
    </subcellularLocation>
</comment>
<reference evidence="6" key="1">
    <citation type="submission" date="2020-09" db="EMBL/GenBank/DDBJ databases">
        <title>Novel species of Mucilaginibacter isolated from a glacier on the Tibetan Plateau.</title>
        <authorList>
            <person name="Liu Q."/>
            <person name="Xin Y.-H."/>
        </authorList>
    </citation>
    <scope>NUCLEOTIDE SEQUENCE</scope>
    <source>
        <strain evidence="6">ZB1P21</strain>
    </source>
</reference>
<keyword evidence="4" id="KW-0472">Membrane</keyword>
<evidence type="ECO:0000259" key="5">
    <source>
        <dbReference type="PROSITE" id="PS52015"/>
    </source>
</evidence>
<evidence type="ECO:0000256" key="2">
    <source>
        <dbReference type="ARBA" id="ARBA00022692"/>
    </source>
</evidence>
<evidence type="ECO:0000313" key="6">
    <source>
        <dbReference type="EMBL" id="MBD1394917.1"/>
    </source>
</evidence>
<dbReference type="InterPro" id="IPR006260">
    <property type="entry name" value="TonB/TolA_C"/>
</dbReference>
<proteinExistence type="predicted"/>
<evidence type="ECO:0000256" key="3">
    <source>
        <dbReference type="ARBA" id="ARBA00022989"/>
    </source>
</evidence>
<organism evidence="6 7">
    <name type="scientific">Mucilaginibacter glaciei</name>
    <dbReference type="NCBI Taxonomy" id="2772109"/>
    <lineage>
        <taxon>Bacteria</taxon>
        <taxon>Pseudomonadati</taxon>
        <taxon>Bacteroidota</taxon>
        <taxon>Sphingobacteriia</taxon>
        <taxon>Sphingobacteriales</taxon>
        <taxon>Sphingobacteriaceae</taxon>
        <taxon>Mucilaginibacter</taxon>
    </lineage>
</organism>